<evidence type="ECO:0000256" key="2">
    <source>
        <dbReference type="ARBA" id="ARBA00022694"/>
    </source>
</evidence>
<dbReference type="Proteomes" id="UP000183002">
    <property type="component" value="Unassembled WGS sequence"/>
</dbReference>
<dbReference type="GO" id="GO:0004526">
    <property type="term" value="F:ribonuclease P activity"/>
    <property type="evidence" value="ECO:0007669"/>
    <property type="project" value="UniProtKB-UniRule"/>
</dbReference>
<evidence type="ECO:0000313" key="9">
    <source>
        <dbReference type="EMBL" id="SEN27214.1"/>
    </source>
</evidence>
<dbReference type="InterPro" id="IPR020568">
    <property type="entry name" value="Ribosomal_Su5_D2-typ_SF"/>
</dbReference>
<evidence type="ECO:0000256" key="6">
    <source>
        <dbReference type="ARBA" id="ARBA00022884"/>
    </source>
</evidence>
<dbReference type="GO" id="GO:0042781">
    <property type="term" value="F:3'-tRNA processing endoribonuclease activity"/>
    <property type="evidence" value="ECO:0007669"/>
    <property type="project" value="TreeGrafter"/>
</dbReference>
<evidence type="ECO:0000256" key="8">
    <source>
        <dbReference type="NCBIfam" id="TIGR00188"/>
    </source>
</evidence>
<evidence type="ECO:0000256" key="4">
    <source>
        <dbReference type="ARBA" id="ARBA00022759"/>
    </source>
</evidence>
<dbReference type="AlphaFoldDB" id="A0A1H8F748"/>
<dbReference type="PANTHER" id="PTHR33992:SF1">
    <property type="entry name" value="RIBONUCLEASE P PROTEIN COMPONENT"/>
    <property type="match status" value="1"/>
</dbReference>
<accession>A0A1H8F748</accession>
<keyword evidence="10" id="KW-1185">Reference proteome</keyword>
<dbReference type="InterPro" id="IPR000100">
    <property type="entry name" value="RNase_P"/>
</dbReference>
<dbReference type="HAMAP" id="MF_00227">
    <property type="entry name" value="RNase_P"/>
    <property type="match status" value="1"/>
</dbReference>
<dbReference type="Pfam" id="PF00825">
    <property type="entry name" value="Ribonuclease_P"/>
    <property type="match status" value="1"/>
</dbReference>
<comment type="function">
    <text evidence="1 7">RNaseP catalyzes the removal of the 5'-leader sequence from pre-tRNA to produce the mature 5'-terminus. It can also cleave other RNA substrates such as 4.5S RNA. The protein component plays an auxiliary but essential role in vivo by binding to the 5'-leader sequence and broadening the substrate specificity of the ribozyme.</text>
</comment>
<dbReference type="PANTHER" id="PTHR33992">
    <property type="entry name" value="RIBONUCLEASE P PROTEIN COMPONENT"/>
    <property type="match status" value="1"/>
</dbReference>
<dbReference type="GO" id="GO:0000049">
    <property type="term" value="F:tRNA binding"/>
    <property type="evidence" value="ECO:0007669"/>
    <property type="project" value="UniProtKB-UniRule"/>
</dbReference>
<keyword evidence="2 7" id="KW-0819">tRNA processing</keyword>
<gene>
    <name evidence="7" type="primary">rnpA</name>
    <name evidence="9" type="ORF">SAMN05216227_101044</name>
</gene>
<keyword evidence="3 7" id="KW-0540">Nuclease</keyword>
<dbReference type="EMBL" id="FOCO01000010">
    <property type="protein sequence ID" value="SEN27214.1"/>
    <property type="molecule type" value="Genomic_DNA"/>
</dbReference>
<keyword evidence="5 7" id="KW-0378">Hydrolase</keyword>
<dbReference type="SUPFAM" id="SSF54211">
    <property type="entry name" value="Ribosomal protein S5 domain 2-like"/>
    <property type="match status" value="1"/>
</dbReference>
<dbReference type="RefSeq" id="WP_050520472.1">
    <property type="nucleotide sequence ID" value="NZ_FOCO01000010.1"/>
</dbReference>
<comment type="subunit">
    <text evidence="7">Consists of a catalytic RNA component (M1 or rnpB) and a protein subunit.</text>
</comment>
<evidence type="ECO:0000313" key="10">
    <source>
        <dbReference type="Proteomes" id="UP000183002"/>
    </source>
</evidence>
<evidence type="ECO:0000256" key="5">
    <source>
        <dbReference type="ARBA" id="ARBA00022801"/>
    </source>
</evidence>
<reference evidence="9 10" key="1">
    <citation type="submission" date="2016-10" db="EMBL/GenBank/DDBJ databases">
        <authorList>
            <person name="de Groot N.N."/>
        </authorList>
    </citation>
    <scope>NUCLEOTIDE SEQUENCE [LARGE SCALE GENOMIC DNA]</scope>
    <source>
        <strain evidence="9 10">CGMCC 1.10836</strain>
    </source>
</reference>
<keyword evidence="6 7" id="KW-0694">RNA-binding</keyword>
<protein>
    <recommendedName>
        <fullName evidence="7 8">Ribonuclease P protein component</fullName>
        <shortName evidence="7">RNase P protein</shortName>
        <shortName evidence="7">RNaseP protein</shortName>
        <ecNumber evidence="7 8">3.1.26.5</ecNumber>
    </recommendedName>
    <alternativeName>
        <fullName evidence="7">Protein C5</fullName>
    </alternativeName>
</protein>
<organism evidence="9 10">
    <name type="scientific">Pseudorhodobacter antarcticus</name>
    <dbReference type="NCBI Taxonomy" id="1077947"/>
    <lineage>
        <taxon>Bacteria</taxon>
        <taxon>Pseudomonadati</taxon>
        <taxon>Pseudomonadota</taxon>
        <taxon>Alphaproteobacteria</taxon>
        <taxon>Rhodobacterales</taxon>
        <taxon>Paracoccaceae</taxon>
        <taxon>Pseudorhodobacter</taxon>
    </lineage>
</organism>
<name>A0A1H8F748_9RHOB</name>
<dbReference type="STRING" id="1077947.SAMN05216227_101044"/>
<evidence type="ECO:0000256" key="1">
    <source>
        <dbReference type="ARBA" id="ARBA00002663"/>
    </source>
</evidence>
<dbReference type="PROSITE" id="PS00648">
    <property type="entry name" value="RIBONUCLEASE_P"/>
    <property type="match status" value="1"/>
</dbReference>
<proteinExistence type="inferred from homology"/>
<comment type="similarity">
    <text evidence="7">Belongs to the RnpA family.</text>
</comment>
<dbReference type="InterPro" id="IPR014721">
    <property type="entry name" value="Ribsml_uS5_D2-typ_fold_subgr"/>
</dbReference>
<comment type="catalytic activity">
    <reaction evidence="7">
        <text>Endonucleolytic cleavage of RNA, removing 5'-extranucleotides from tRNA precursor.</text>
        <dbReference type="EC" id="3.1.26.5"/>
    </reaction>
</comment>
<dbReference type="InterPro" id="IPR020539">
    <property type="entry name" value="RNase_P_CS"/>
</dbReference>
<evidence type="ECO:0000256" key="3">
    <source>
        <dbReference type="ARBA" id="ARBA00022722"/>
    </source>
</evidence>
<dbReference type="OrthoDB" id="9810867at2"/>
<dbReference type="EC" id="3.1.26.5" evidence="7 8"/>
<keyword evidence="4 7" id="KW-0255">Endonuclease</keyword>
<dbReference type="NCBIfam" id="TIGR00188">
    <property type="entry name" value="rnpA"/>
    <property type="match status" value="1"/>
</dbReference>
<dbReference type="GO" id="GO:0030677">
    <property type="term" value="C:ribonuclease P complex"/>
    <property type="evidence" value="ECO:0007669"/>
    <property type="project" value="TreeGrafter"/>
</dbReference>
<sequence>MTPPEAKGQRSNAPPPQPPAVLSCADPAAPIGLRVQILTQRADFLRAASARRQATTGFLLQARARGDDNAAVRVGFTCSKKIGNAVARNRAKRRLREVARAMLPLLAQTGWDYVLVGRPQVTIDRNFAMLLQDLACALARVHGPAQSKNGVLK</sequence>
<evidence type="ECO:0000256" key="7">
    <source>
        <dbReference type="HAMAP-Rule" id="MF_00227"/>
    </source>
</evidence>
<dbReference type="GO" id="GO:0001682">
    <property type="term" value="P:tRNA 5'-leader removal"/>
    <property type="evidence" value="ECO:0007669"/>
    <property type="project" value="UniProtKB-UniRule"/>
</dbReference>
<dbReference type="PROSITE" id="PS51257">
    <property type="entry name" value="PROKAR_LIPOPROTEIN"/>
    <property type="match status" value="1"/>
</dbReference>
<dbReference type="Gene3D" id="3.30.230.10">
    <property type="match status" value="1"/>
</dbReference>